<protein>
    <submittedName>
        <fullName evidence="1">Uncharacterized protein</fullName>
    </submittedName>
</protein>
<dbReference type="Proteomes" id="UP000184050">
    <property type="component" value="Unassembled WGS sequence"/>
</dbReference>
<keyword evidence="2" id="KW-1185">Reference proteome</keyword>
<dbReference type="STRING" id="1168035.SAMN05444280_108122"/>
<name>A0A1M6FD44_9BACT</name>
<evidence type="ECO:0000313" key="2">
    <source>
        <dbReference type="Proteomes" id="UP000184050"/>
    </source>
</evidence>
<evidence type="ECO:0000313" key="1">
    <source>
        <dbReference type="EMBL" id="SHI95539.1"/>
    </source>
</evidence>
<accession>A0A1M6FD44</accession>
<gene>
    <name evidence="1" type="ORF">SAMN05444280_108122</name>
</gene>
<organism evidence="1 2">
    <name type="scientific">Tangfeifania diversioriginum</name>
    <dbReference type="NCBI Taxonomy" id="1168035"/>
    <lineage>
        <taxon>Bacteria</taxon>
        <taxon>Pseudomonadati</taxon>
        <taxon>Bacteroidota</taxon>
        <taxon>Bacteroidia</taxon>
        <taxon>Marinilabiliales</taxon>
        <taxon>Prolixibacteraceae</taxon>
        <taxon>Tangfeifania</taxon>
    </lineage>
</organism>
<dbReference type="AlphaFoldDB" id="A0A1M6FD44"/>
<sequence length="121" mass="13494">MVGIRLSQQDREDLERLCSALGVTKSEFVRKRIENLNSTIMSKNTLFNIPPAPATDAWGRKIATEKSKKAKADKSFKEKMNDEFNSELTAKHGNVSAIDEGETPFSTPEGILVQLKNQAKK</sequence>
<dbReference type="EMBL" id="FQZE01000008">
    <property type="protein sequence ID" value="SHI95539.1"/>
    <property type="molecule type" value="Genomic_DNA"/>
</dbReference>
<proteinExistence type="predicted"/>
<reference evidence="1 2" key="1">
    <citation type="submission" date="2016-11" db="EMBL/GenBank/DDBJ databases">
        <authorList>
            <person name="Jaros S."/>
            <person name="Januszkiewicz K."/>
            <person name="Wedrychowicz H."/>
        </authorList>
    </citation>
    <scope>NUCLEOTIDE SEQUENCE [LARGE SCALE GENOMIC DNA]</scope>
    <source>
        <strain evidence="1 2">DSM 27063</strain>
    </source>
</reference>